<dbReference type="Pfam" id="PF08265">
    <property type="entry name" value="YL1_C"/>
    <property type="match status" value="1"/>
</dbReference>
<evidence type="ECO:0000313" key="6">
    <source>
        <dbReference type="Proteomes" id="UP000886998"/>
    </source>
</evidence>
<dbReference type="InterPro" id="IPR013272">
    <property type="entry name" value="Vps72/YL1_C"/>
</dbReference>
<dbReference type="SMART" id="SM00993">
    <property type="entry name" value="YL1_C"/>
    <property type="match status" value="1"/>
</dbReference>
<sequence length="470" mass="54589">MRRRKDFRTLIKQPVRPRTSGKEILYAQPMTSLPPDQSEGDSWTAFNEQMLATLILQLIMLCITRERRANAGNKMASLLENEDTDDFYQSVYGGFADEADDPEYSEEDEFETDTDTDSDSDISGDENDEPVSDQEEEETTKRKRKVVTKAYKEPTANKVKKEPKKHAPKTTTSTPIATTIEKKQMRESTTQKSLEAKQRTEAAENMKNQEQGRRKLRENHSMTQEQLLEEAKITELKNLKSLKMFQRLELEKKKTKLIKRNYTGPMIRYHSVAMPIIEVAEGENGKEENKTVGRCTRNFIIYPDENTMKQDFTFKKPKPVTKSTCIVSGLPARYFDPLTKQPFVNLTAFRIIREAYYTQLEKKVDPRQPHIAKWLEWRKEMRAAKQSSKLSEKKRTSSGNWLNSHQLNGGWGEQFRLRRNRQGRKKRVLQLTLDDVALQFGFIRLQSKLRSSLGELLLCEVYGGWMGEDF</sequence>
<evidence type="ECO:0000256" key="2">
    <source>
        <dbReference type="ARBA" id="ARBA00020000"/>
    </source>
</evidence>
<feature type="region of interest" description="Disordered" evidence="3">
    <location>
        <begin position="385"/>
        <end position="405"/>
    </location>
</feature>
<comment type="similarity">
    <text evidence="1">Belongs to the VPS72/YL1 family.</text>
</comment>
<dbReference type="GO" id="GO:0005634">
    <property type="term" value="C:nucleus"/>
    <property type="evidence" value="ECO:0007669"/>
    <property type="project" value="TreeGrafter"/>
</dbReference>
<evidence type="ECO:0000259" key="4">
    <source>
        <dbReference type="SMART" id="SM00993"/>
    </source>
</evidence>
<evidence type="ECO:0000256" key="1">
    <source>
        <dbReference type="ARBA" id="ARBA00006832"/>
    </source>
</evidence>
<organism evidence="5 6">
    <name type="scientific">Trichonephila inaurata madagascariensis</name>
    <dbReference type="NCBI Taxonomy" id="2747483"/>
    <lineage>
        <taxon>Eukaryota</taxon>
        <taxon>Metazoa</taxon>
        <taxon>Ecdysozoa</taxon>
        <taxon>Arthropoda</taxon>
        <taxon>Chelicerata</taxon>
        <taxon>Arachnida</taxon>
        <taxon>Araneae</taxon>
        <taxon>Araneomorphae</taxon>
        <taxon>Entelegynae</taxon>
        <taxon>Araneoidea</taxon>
        <taxon>Nephilidae</taxon>
        <taxon>Trichonephila</taxon>
        <taxon>Trichonephila inaurata</taxon>
    </lineage>
</organism>
<comment type="caution">
    <text evidence="5">The sequence shown here is derived from an EMBL/GenBank/DDBJ whole genome shotgun (WGS) entry which is preliminary data.</text>
</comment>
<dbReference type="EMBL" id="BMAV01005801">
    <property type="protein sequence ID" value="GFY47189.1"/>
    <property type="molecule type" value="Genomic_DNA"/>
</dbReference>
<dbReference type="PANTHER" id="PTHR13275">
    <property type="entry name" value="YL-1 PROTEIN TRANSCRIPTION FACTOR-LIKE 1"/>
    <property type="match status" value="1"/>
</dbReference>
<dbReference type="Proteomes" id="UP000886998">
    <property type="component" value="Unassembled WGS sequence"/>
</dbReference>
<proteinExistence type="inferred from homology"/>
<dbReference type="InterPro" id="IPR046757">
    <property type="entry name" value="YL1_N"/>
</dbReference>
<feature type="compositionally biased region" description="Basic and acidic residues" evidence="3">
    <location>
        <begin position="194"/>
        <end position="204"/>
    </location>
</feature>
<feature type="domain" description="Vps72/YL1 C-terminal" evidence="4">
    <location>
        <begin position="323"/>
        <end position="352"/>
    </location>
</feature>
<feature type="region of interest" description="Disordered" evidence="3">
    <location>
        <begin position="95"/>
        <end position="213"/>
    </location>
</feature>
<name>A0A8X6X716_9ARAC</name>
<dbReference type="Pfam" id="PF05764">
    <property type="entry name" value="YL1"/>
    <property type="match status" value="1"/>
</dbReference>
<evidence type="ECO:0000313" key="5">
    <source>
        <dbReference type="EMBL" id="GFY47189.1"/>
    </source>
</evidence>
<feature type="compositionally biased region" description="Low complexity" evidence="3">
    <location>
        <begin position="169"/>
        <end position="179"/>
    </location>
</feature>
<feature type="compositionally biased region" description="Acidic residues" evidence="3">
    <location>
        <begin position="97"/>
        <end position="138"/>
    </location>
</feature>
<dbReference type="AlphaFoldDB" id="A0A8X6X716"/>
<reference evidence="5" key="1">
    <citation type="submission" date="2020-08" db="EMBL/GenBank/DDBJ databases">
        <title>Multicomponent nature underlies the extraordinary mechanical properties of spider dragline silk.</title>
        <authorList>
            <person name="Kono N."/>
            <person name="Nakamura H."/>
            <person name="Mori M."/>
            <person name="Yoshida Y."/>
            <person name="Ohtoshi R."/>
            <person name="Malay A.D."/>
            <person name="Moran D.A.P."/>
            <person name="Tomita M."/>
            <person name="Numata K."/>
            <person name="Arakawa K."/>
        </authorList>
    </citation>
    <scope>NUCLEOTIDE SEQUENCE</scope>
</reference>
<dbReference type="PANTHER" id="PTHR13275:SF4">
    <property type="entry name" value="VACUOLAR PROTEIN SORTING-ASSOCIATED PROTEIN 72 HOMOLOG"/>
    <property type="match status" value="1"/>
</dbReference>
<accession>A0A8X6X716</accession>
<keyword evidence="6" id="KW-1185">Reference proteome</keyword>
<evidence type="ECO:0000256" key="3">
    <source>
        <dbReference type="SAM" id="MobiDB-lite"/>
    </source>
</evidence>
<protein>
    <recommendedName>
        <fullName evidence="2">Vacuolar protein sorting-associated protein 72 homolog</fullName>
    </recommendedName>
</protein>
<dbReference type="OrthoDB" id="78296at2759"/>
<gene>
    <name evidence="5" type="primary">YL-1</name>
    <name evidence="5" type="ORF">TNIN_143351</name>
</gene>